<proteinExistence type="predicted"/>
<dbReference type="Proteomes" id="UP001295423">
    <property type="component" value="Unassembled WGS sequence"/>
</dbReference>
<dbReference type="AlphaFoldDB" id="A0AAD2FRZ2"/>
<feature type="region of interest" description="Disordered" evidence="1">
    <location>
        <begin position="375"/>
        <end position="397"/>
    </location>
</feature>
<evidence type="ECO:0000313" key="2">
    <source>
        <dbReference type="EMBL" id="CAJ1951053.1"/>
    </source>
</evidence>
<name>A0AAD2FRZ2_9STRA</name>
<protein>
    <submittedName>
        <fullName evidence="2">Uncharacterized protein</fullName>
    </submittedName>
</protein>
<evidence type="ECO:0000256" key="1">
    <source>
        <dbReference type="SAM" id="MobiDB-lite"/>
    </source>
</evidence>
<comment type="caution">
    <text evidence="2">The sequence shown here is derived from an EMBL/GenBank/DDBJ whole genome shotgun (WGS) entry which is preliminary data.</text>
</comment>
<reference evidence="2" key="1">
    <citation type="submission" date="2023-08" db="EMBL/GenBank/DDBJ databases">
        <authorList>
            <person name="Audoor S."/>
            <person name="Bilcke G."/>
        </authorList>
    </citation>
    <scope>NUCLEOTIDE SEQUENCE</scope>
</reference>
<dbReference type="EMBL" id="CAKOGP040001778">
    <property type="protein sequence ID" value="CAJ1951053.1"/>
    <property type="molecule type" value="Genomic_DNA"/>
</dbReference>
<gene>
    <name evidence="2" type="ORF">CYCCA115_LOCUS12885</name>
</gene>
<sequence>MNHSSSIGGDVYFTGVDSGLDDDNLDIEFNIDPDIAQLPDKKAKAVILGASSDPVRPSPPPLPPPLPPRRLVNLHDISAAELLDHFQDGSMGSASGALPPEVVDDARGSILGYVTERQSLRSGGANGGIAGDDVITLSQTNRSVEVRAIDDHQLTDVSIKTLPHIVLTSDKNWDPGVLDSRVDEFDPKPDDGLEDLDPKVDDFDKWTNCITGDGLEGAMSRFDQVDILKRNKTKTTSKDSIFDEAIHFFETFQYASPFDEPCKDSECTDTGTDCPDTGPDYFDRNMVESSCPDPYYIDPPIFVMLEANKSCRHPSVLLVPDASIKFDVEVGPLFTKESSQELTHDLPTRPPKPKDTFTIDVPSKPRCNTSRKVRFGHGIWPGNGEQPDTGPPRRNKQEHKTLPLADTMVYKNPSSAVKSCERNWERLRQYFAWLPKHSFHCTTTDLARSPTNAHHEHKYHPLSPLPEPISCMVVLVGIAKHDCHNMTNIFLFLETNNVLLPSDICSALPPTGLHKRLVLPDGEELALPTITKSIDLSDGEELTPPTKIKSRDHKSLKTIVHSSDAESDIEDVLLEEKDLIGRTFLLSPDDEDYVQHAKIVELNYKHNRNTDIQPARIQLCLNIDKGKYEHVMAYHEIHKWSETDKDNPIDTKLKQVVCHHHYIRLEQPSYYLGLPYSMTIGWKHGENTPEPLNITGANESVTYAIYSRNHNLPENQGCKLLRNIVKDKRKFLCPTNQVKLRLLHTTTPKYMYNYKIQKDHNGVLRLDKLHGNTNWKHATKVEMDLLATYKVLVDMGRGTPMPKDHQKFRVQLVNALKHFDKHKPMYCQTKQNLAVY</sequence>
<keyword evidence="3" id="KW-1185">Reference proteome</keyword>
<organism evidence="2 3">
    <name type="scientific">Cylindrotheca closterium</name>
    <dbReference type="NCBI Taxonomy" id="2856"/>
    <lineage>
        <taxon>Eukaryota</taxon>
        <taxon>Sar</taxon>
        <taxon>Stramenopiles</taxon>
        <taxon>Ochrophyta</taxon>
        <taxon>Bacillariophyta</taxon>
        <taxon>Bacillariophyceae</taxon>
        <taxon>Bacillariophycidae</taxon>
        <taxon>Bacillariales</taxon>
        <taxon>Bacillariaceae</taxon>
        <taxon>Cylindrotheca</taxon>
    </lineage>
</organism>
<accession>A0AAD2FRZ2</accession>
<evidence type="ECO:0000313" key="3">
    <source>
        <dbReference type="Proteomes" id="UP001295423"/>
    </source>
</evidence>